<gene>
    <name evidence="1" type="ORF">201phi2-1p017</name>
</gene>
<name>B3FJZ3_BP201</name>
<keyword evidence="2" id="KW-1185">Reference proteome</keyword>
<dbReference type="KEGG" id="vg:6372520"/>
<reference evidence="1 2" key="1">
    <citation type="journal article" date="2008" name="Virology">
        <title>Characterization of Pseudomonas chlororaphis myovirus 201varphi2-1 via genomic sequencing, mass spectrometry, and electron microscopy.</title>
        <authorList>
            <person name="Thomas J.A."/>
            <person name="Rolando M.R."/>
            <person name="Carroll C.A."/>
            <person name="Shen P.S."/>
            <person name="Belnap D.M."/>
            <person name="Weintraub S.T."/>
            <person name="Serwer P."/>
            <person name="Hardies S.C."/>
        </authorList>
    </citation>
    <scope>NUCLEOTIDE SEQUENCE</scope>
</reference>
<evidence type="ECO:0000313" key="1">
    <source>
        <dbReference type="EMBL" id="ABY62851.1"/>
    </source>
</evidence>
<proteinExistence type="predicted"/>
<organism evidence="1 2">
    <name type="scientific">Pseudomonas phage 201phi2-1</name>
    <name type="common">Pseudomonas chlororaphis phage 201phi2-1</name>
    <dbReference type="NCBI Taxonomy" id="198110"/>
    <lineage>
        <taxon>Viruses</taxon>
        <taxon>Duplodnaviria</taxon>
        <taxon>Heunggongvirae</taxon>
        <taxon>Uroviricota</taxon>
        <taxon>Caudoviricetes</taxon>
        <taxon>Chimalliviridae</taxon>
        <taxon>Serwervirus</taxon>
        <taxon>Serwervirus 201phi21</taxon>
    </lineage>
</organism>
<dbReference type="EMBL" id="EU197055">
    <property type="protein sequence ID" value="ABY62851.1"/>
    <property type="molecule type" value="Genomic_DNA"/>
</dbReference>
<sequence length="95" mass="10815">MATVLDVYKATMMPDAKRALEQVTKVLFKMINSGEVDYGARISVPIPIPLDVSEERAVHYVLTHEGWTNIVFTDEAIRFSFPNYHPIPKINPHTM</sequence>
<organismHost>
    <name type="scientific">Pseudomonas chlororaphis</name>
    <dbReference type="NCBI Taxonomy" id="587753"/>
</organismHost>
<dbReference type="Proteomes" id="UP000002421">
    <property type="component" value="Segment"/>
</dbReference>
<protein>
    <submittedName>
        <fullName evidence="1">Uncharacterized protein</fullName>
    </submittedName>
</protein>
<evidence type="ECO:0000313" key="2">
    <source>
        <dbReference type="Proteomes" id="UP000002421"/>
    </source>
</evidence>
<dbReference type="RefSeq" id="YP_001956743.1">
    <property type="nucleotide sequence ID" value="NC_010821.1"/>
</dbReference>
<accession>B3FJZ3</accession>